<evidence type="ECO:0000259" key="1">
    <source>
        <dbReference type="PROSITE" id="PS51186"/>
    </source>
</evidence>
<reference evidence="2 3" key="1">
    <citation type="submission" date="2013-02" db="EMBL/GenBank/DDBJ databases">
        <title>The Genome Sequence of Enterococcus pallens BAA-351.</title>
        <authorList>
            <consortium name="The Broad Institute Genome Sequencing Platform"/>
            <consortium name="The Broad Institute Genome Sequencing Center for Infectious Disease"/>
            <person name="Earl A.M."/>
            <person name="Gilmore M.S."/>
            <person name="Lebreton F."/>
            <person name="Walker B."/>
            <person name="Young S.K."/>
            <person name="Zeng Q."/>
            <person name="Gargeya S."/>
            <person name="Fitzgerald M."/>
            <person name="Haas B."/>
            <person name="Abouelleil A."/>
            <person name="Alvarado L."/>
            <person name="Arachchi H.M."/>
            <person name="Berlin A.M."/>
            <person name="Chapman S.B."/>
            <person name="Dewar J."/>
            <person name="Goldberg J."/>
            <person name="Griggs A."/>
            <person name="Gujja S."/>
            <person name="Hansen M."/>
            <person name="Howarth C."/>
            <person name="Imamovic A."/>
            <person name="Larimer J."/>
            <person name="McCowan C."/>
            <person name="Murphy C."/>
            <person name="Neiman D."/>
            <person name="Pearson M."/>
            <person name="Priest M."/>
            <person name="Roberts A."/>
            <person name="Saif S."/>
            <person name="Shea T."/>
            <person name="Sisk P."/>
            <person name="Sykes S."/>
            <person name="Wortman J."/>
            <person name="Nusbaum C."/>
            <person name="Birren B."/>
        </authorList>
    </citation>
    <scope>NUCLEOTIDE SEQUENCE [LARGE SCALE GENOMIC DNA]</scope>
    <source>
        <strain evidence="2 3">ATCC BAA-351</strain>
    </source>
</reference>
<protein>
    <recommendedName>
        <fullName evidence="1">N-acetyltransferase domain-containing protein</fullName>
    </recommendedName>
</protein>
<keyword evidence="3" id="KW-1185">Reference proteome</keyword>
<dbReference type="PROSITE" id="PS51186">
    <property type="entry name" value="GNAT"/>
    <property type="match status" value="1"/>
</dbReference>
<dbReference type="GO" id="GO:0016747">
    <property type="term" value="F:acyltransferase activity, transferring groups other than amino-acyl groups"/>
    <property type="evidence" value="ECO:0007669"/>
    <property type="project" value="InterPro"/>
</dbReference>
<dbReference type="Gene3D" id="3.40.630.30">
    <property type="match status" value="1"/>
</dbReference>
<dbReference type="EMBL" id="AJAQ01000045">
    <property type="protein sequence ID" value="EOH88653.1"/>
    <property type="molecule type" value="Genomic_DNA"/>
</dbReference>
<accession>R2PZU7</accession>
<feature type="domain" description="N-acetyltransferase" evidence="1">
    <location>
        <begin position="3"/>
        <end position="122"/>
    </location>
</feature>
<evidence type="ECO:0000313" key="3">
    <source>
        <dbReference type="Proteomes" id="UP000013782"/>
    </source>
</evidence>
<sequence length="122" mass="14474">MITHYRKNQRKIAMGLLSFHKHLKEEYPKLKEIDHYEESERYQLYCYYYDEAANNVQGVLGIETLNDREIILHDISLNPSYRGEGLGFVMLDQLQERYPDYHIIGTTATAAYLAKWKRRTGN</sequence>
<dbReference type="Proteomes" id="UP000013782">
    <property type="component" value="Unassembled WGS sequence"/>
</dbReference>
<dbReference type="InterPro" id="IPR000182">
    <property type="entry name" value="GNAT_dom"/>
</dbReference>
<name>R2PZU7_9ENTE</name>
<dbReference type="HOGENOM" id="CLU_151843_1_1_9"/>
<evidence type="ECO:0000313" key="2">
    <source>
        <dbReference type="EMBL" id="EOH88653.1"/>
    </source>
</evidence>
<dbReference type="PATRIC" id="fig|1158607.3.peg.4455"/>
<dbReference type="OrthoDB" id="2189687at2"/>
<dbReference type="eggNOG" id="COG0456">
    <property type="taxonomic scope" value="Bacteria"/>
</dbReference>
<dbReference type="InterPro" id="IPR016181">
    <property type="entry name" value="Acyl_CoA_acyltransferase"/>
</dbReference>
<dbReference type="STRING" id="160454.RV10_GL000365"/>
<gene>
    <name evidence="2" type="ORF">UAU_04473</name>
</gene>
<dbReference type="SUPFAM" id="SSF55729">
    <property type="entry name" value="Acyl-CoA N-acyltransferases (Nat)"/>
    <property type="match status" value="1"/>
</dbReference>
<dbReference type="Pfam" id="PF00583">
    <property type="entry name" value="Acetyltransf_1"/>
    <property type="match status" value="1"/>
</dbReference>
<dbReference type="AlphaFoldDB" id="R2PZU7"/>
<organism evidence="2 3">
    <name type="scientific">Enterococcus pallens ATCC BAA-351</name>
    <dbReference type="NCBI Taxonomy" id="1158607"/>
    <lineage>
        <taxon>Bacteria</taxon>
        <taxon>Bacillati</taxon>
        <taxon>Bacillota</taxon>
        <taxon>Bacilli</taxon>
        <taxon>Lactobacillales</taxon>
        <taxon>Enterococcaceae</taxon>
        <taxon>Enterococcus</taxon>
    </lineage>
</organism>
<dbReference type="RefSeq" id="WP_010759409.1">
    <property type="nucleotide sequence ID" value="NZ_ASWD01000003.1"/>
</dbReference>
<comment type="caution">
    <text evidence="2">The sequence shown here is derived from an EMBL/GenBank/DDBJ whole genome shotgun (WGS) entry which is preliminary data.</text>
</comment>
<proteinExistence type="predicted"/>